<dbReference type="AlphaFoldDB" id="W2RU08"/>
<dbReference type="InParanoid" id="W2RU08"/>
<dbReference type="GeneID" id="19972771"/>
<dbReference type="STRING" id="1220924.W2RU08"/>
<protein>
    <submittedName>
        <fullName evidence="1">Uncharacterized protein</fullName>
    </submittedName>
</protein>
<accession>W2RU08</accession>
<name>W2RU08_CYPE1</name>
<evidence type="ECO:0000313" key="2">
    <source>
        <dbReference type="Proteomes" id="UP000030752"/>
    </source>
</evidence>
<proteinExistence type="predicted"/>
<reference evidence="1 2" key="1">
    <citation type="submission" date="2013-03" db="EMBL/GenBank/DDBJ databases">
        <title>The Genome Sequence of Phialophora europaea CBS 101466.</title>
        <authorList>
            <consortium name="The Broad Institute Genomics Platform"/>
            <person name="Cuomo C."/>
            <person name="de Hoog S."/>
            <person name="Gorbushina A."/>
            <person name="Walker B."/>
            <person name="Young S.K."/>
            <person name="Zeng Q."/>
            <person name="Gargeya S."/>
            <person name="Fitzgerald M."/>
            <person name="Haas B."/>
            <person name="Abouelleil A."/>
            <person name="Allen A.W."/>
            <person name="Alvarado L."/>
            <person name="Arachchi H.M."/>
            <person name="Berlin A.M."/>
            <person name="Chapman S.B."/>
            <person name="Gainer-Dewar J."/>
            <person name="Goldberg J."/>
            <person name="Griggs A."/>
            <person name="Gujja S."/>
            <person name="Hansen M."/>
            <person name="Howarth C."/>
            <person name="Imamovic A."/>
            <person name="Ireland A."/>
            <person name="Larimer J."/>
            <person name="McCowan C."/>
            <person name="Murphy C."/>
            <person name="Pearson M."/>
            <person name="Poon T.W."/>
            <person name="Priest M."/>
            <person name="Roberts A."/>
            <person name="Saif S."/>
            <person name="Shea T."/>
            <person name="Sisk P."/>
            <person name="Sykes S."/>
            <person name="Wortman J."/>
            <person name="Nusbaum C."/>
            <person name="Birren B."/>
        </authorList>
    </citation>
    <scope>NUCLEOTIDE SEQUENCE [LARGE SCALE GENOMIC DNA]</scope>
    <source>
        <strain evidence="1 2">CBS 101466</strain>
    </source>
</reference>
<keyword evidence="2" id="KW-1185">Reference proteome</keyword>
<organism evidence="1 2">
    <name type="scientific">Cyphellophora europaea (strain CBS 101466)</name>
    <name type="common">Phialophora europaea</name>
    <dbReference type="NCBI Taxonomy" id="1220924"/>
    <lineage>
        <taxon>Eukaryota</taxon>
        <taxon>Fungi</taxon>
        <taxon>Dikarya</taxon>
        <taxon>Ascomycota</taxon>
        <taxon>Pezizomycotina</taxon>
        <taxon>Eurotiomycetes</taxon>
        <taxon>Chaetothyriomycetidae</taxon>
        <taxon>Chaetothyriales</taxon>
        <taxon>Cyphellophoraceae</taxon>
        <taxon>Cyphellophora</taxon>
    </lineage>
</organism>
<evidence type="ECO:0000313" key="1">
    <source>
        <dbReference type="EMBL" id="ETN39209.1"/>
    </source>
</evidence>
<dbReference type="RefSeq" id="XP_008717994.1">
    <property type="nucleotide sequence ID" value="XM_008719772.1"/>
</dbReference>
<dbReference type="VEuPathDB" id="FungiDB:HMPREF1541_05432"/>
<sequence length="116" mass="12400">MGYGELVKARHNHGVKYVIGSAGGSGSNAVFDMSTRIIKELFKENVSRPMKVISVYAELLNYLVCLRLAGGLVSSCIGGVPGLQKEDVDDAINIVAQMGIKPYVKASRKPPMSISS</sequence>
<dbReference type="OrthoDB" id="5863171at2759"/>
<dbReference type="Proteomes" id="UP000030752">
    <property type="component" value="Unassembled WGS sequence"/>
</dbReference>
<dbReference type="EMBL" id="KB822721">
    <property type="protein sequence ID" value="ETN39209.1"/>
    <property type="molecule type" value="Genomic_DNA"/>
</dbReference>
<dbReference type="HOGENOM" id="CLU_2096786_0_0_1"/>
<gene>
    <name evidence="1" type="ORF">HMPREF1541_05432</name>
</gene>